<evidence type="ECO:0000256" key="6">
    <source>
        <dbReference type="ARBA" id="ARBA00023082"/>
    </source>
</evidence>
<feature type="domain" description="RNA polymerase sigma factor 54 DNA-binding" evidence="9">
    <location>
        <begin position="301"/>
        <end position="458"/>
    </location>
</feature>
<dbReference type="AlphaFoldDB" id="A0A845QTP8"/>
<dbReference type="GO" id="GO:0003677">
    <property type="term" value="F:DNA binding"/>
    <property type="evidence" value="ECO:0007669"/>
    <property type="project" value="UniProtKB-KW"/>
</dbReference>
<evidence type="ECO:0000259" key="9">
    <source>
        <dbReference type="Pfam" id="PF04552"/>
    </source>
</evidence>
<dbReference type="NCBIfam" id="TIGR02395">
    <property type="entry name" value="rpoN_sigma"/>
    <property type="match status" value="1"/>
</dbReference>
<sequence length="459" mass="53202">MRMGFDLSLQQTQKLVMTPELRQAIKLLQFNSYELNEYLETQMESNPLIERELKKDNKEAQEDVSIDQKEEIDWKEYSNQYDDISYKKVNRNKEEYNYENFITKEESLKEHLSLQLDLTLSEGIDKLIASILIENIDSNGYITTTLEDISSYLNISTKKIEDILYLIQTFEPIGVGARDLKECLKIQLKNKNLDSTDIISIINNHLEDVGANRLGKISKTIGISIKRVQYLCDIIKTLEPKPGRGFPSDDDDIKYVKPDVILEEIDGEYIIRVNDTTAPRLVINDFYKNMLNNKENNDASKFINHKLNSAMWLIKSIEQRRMTIFKVVTSIVKYQKDFFKKGQKFLKPLTLREIADDIEMHESTVSRATNGKYIQTPRGLFELKYFFSSGIKASDGNVASTGVKSIIKELVDNENPKKPLSDQKIADTLKQKEINISRRTVAKYRDELNIPSSSKRRRY</sequence>
<evidence type="ECO:0000259" key="10">
    <source>
        <dbReference type="Pfam" id="PF04963"/>
    </source>
</evidence>
<evidence type="ECO:0000256" key="8">
    <source>
        <dbReference type="ARBA" id="ARBA00023163"/>
    </source>
</evidence>
<comment type="similarity">
    <text evidence="1">Belongs to the sigma-54 factor family.</text>
</comment>
<evidence type="ECO:0000313" key="11">
    <source>
        <dbReference type="EMBL" id="NBI05350.1"/>
    </source>
</evidence>
<keyword evidence="2" id="KW-0240">DNA-directed RNA polymerase</keyword>
<dbReference type="GO" id="GO:0000428">
    <property type="term" value="C:DNA-directed RNA polymerase complex"/>
    <property type="evidence" value="ECO:0007669"/>
    <property type="project" value="UniProtKB-KW"/>
</dbReference>
<organism evidence="11 12">
    <name type="scientific">Senegalia massiliensis</name>
    <dbReference type="NCBI Taxonomy" id="1720316"/>
    <lineage>
        <taxon>Bacteria</taxon>
        <taxon>Bacillati</taxon>
        <taxon>Bacillota</taxon>
        <taxon>Clostridia</taxon>
        <taxon>Eubacteriales</taxon>
        <taxon>Clostridiaceae</taxon>
        <taxon>Senegalia</taxon>
    </lineage>
</organism>
<comment type="caution">
    <text evidence="11">The sequence shown here is derived from an EMBL/GenBank/DDBJ whole genome shotgun (WGS) entry which is preliminary data.</text>
</comment>
<dbReference type="PROSITE" id="PS00718">
    <property type="entry name" value="SIGMA54_2"/>
    <property type="match status" value="1"/>
</dbReference>
<evidence type="ECO:0000256" key="2">
    <source>
        <dbReference type="ARBA" id="ARBA00022478"/>
    </source>
</evidence>
<feature type="domain" description="RNA polymerase sigma factor 54 core-binding" evidence="10">
    <location>
        <begin position="97"/>
        <end position="287"/>
    </location>
</feature>
<dbReference type="Proteomes" id="UP000467132">
    <property type="component" value="Unassembled WGS sequence"/>
</dbReference>
<evidence type="ECO:0000256" key="4">
    <source>
        <dbReference type="ARBA" id="ARBA00022695"/>
    </source>
</evidence>
<dbReference type="RefSeq" id="WP_160195860.1">
    <property type="nucleotide sequence ID" value="NZ_QXXA01000001.1"/>
</dbReference>
<evidence type="ECO:0000256" key="5">
    <source>
        <dbReference type="ARBA" id="ARBA00023015"/>
    </source>
</evidence>
<evidence type="ECO:0000256" key="7">
    <source>
        <dbReference type="ARBA" id="ARBA00023125"/>
    </source>
</evidence>
<dbReference type="PRINTS" id="PR00045">
    <property type="entry name" value="SIGMA54FCT"/>
</dbReference>
<dbReference type="Gene3D" id="1.10.10.60">
    <property type="entry name" value="Homeodomain-like"/>
    <property type="match status" value="1"/>
</dbReference>
<reference evidence="11 12" key="1">
    <citation type="submission" date="2018-08" db="EMBL/GenBank/DDBJ databases">
        <title>Murine metabolic-syndrome-specific gut microbial biobank.</title>
        <authorList>
            <person name="Liu C."/>
        </authorList>
    </citation>
    <scope>NUCLEOTIDE SEQUENCE [LARGE SCALE GENOMIC DNA]</scope>
    <source>
        <strain evidence="11 12">583</strain>
    </source>
</reference>
<dbReference type="Pfam" id="PF04552">
    <property type="entry name" value="Sigma54_DBD"/>
    <property type="match status" value="1"/>
</dbReference>
<dbReference type="Gene3D" id="1.10.10.1330">
    <property type="entry name" value="RNA polymerase sigma-54 factor, core-binding domain"/>
    <property type="match status" value="1"/>
</dbReference>
<accession>A0A845QTP8</accession>
<dbReference type="InterPro" id="IPR007634">
    <property type="entry name" value="RNA_pol_sigma_54_DNA-bd"/>
</dbReference>
<protein>
    <submittedName>
        <fullName evidence="11">RNA polymerase sigma-54 factor</fullName>
    </submittedName>
</protein>
<dbReference type="PROSITE" id="PS50044">
    <property type="entry name" value="SIGMA54_3"/>
    <property type="match status" value="1"/>
</dbReference>
<keyword evidence="5" id="KW-0805">Transcription regulation</keyword>
<evidence type="ECO:0000256" key="3">
    <source>
        <dbReference type="ARBA" id="ARBA00022679"/>
    </source>
</evidence>
<keyword evidence="7" id="KW-0238">DNA-binding</keyword>
<keyword evidence="12" id="KW-1185">Reference proteome</keyword>
<keyword evidence="8" id="KW-0804">Transcription</keyword>
<evidence type="ECO:0000313" key="12">
    <source>
        <dbReference type="Proteomes" id="UP000467132"/>
    </source>
</evidence>
<dbReference type="EMBL" id="QXXA01000001">
    <property type="protein sequence ID" value="NBI05350.1"/>
    <property type="molecule type" value="Genomic_DNA"/>
</dbReference>
<keyword evidence="6" id="KW-0731">Sigma factor</keyword>
<dbReference type="InterPro" id="IPR007046">
    <property type="entry name" value="RNA_pol_sigma_54_core-bd"/>
</dbReference>
<dbReference type="GO" id="GO:0016987">
    <property type="term" value="F:sigma factor activity"/>
    <property type="evidence" value="ECO:0007669"/>
    <property type="project" value="UniProtKB-KW"/>
</dbReference>
<name>A0A845QTP8_9CLOT</name>
<evidence type="ECO:0000256" key="1">
    <source>
        <dbReference type="ARBA" id="ARBA00008798"/>
    </source>
</evidence>
<dbReference type="Pfam" id="PF04963">
    <property type="entry name" value="Sigma54_CBD"/>
    <property type="match status" value="1"/>
</dbReference>
<dbReference type="GO" id="GO:0001216">
    <property type="term" value="F:DNA-binding transcription activator activity"/>
    <property type="evidence" value="ECO:0007669"/>
    <property type="project" value="InterPro"/>
</dbReference>
<keyword evidence="3" id="KW-0808">Transferase</keyword>
<dbReference type="OrthoDB" id="9814402at2"/>
<dbReference type="Pfam" id="PF00309">
    <property type="entry name" value="Sigma54_AID"/>
    <property type="match status" value="1"/>
</dbReference>
<dbReference type="InterPro" id="IPR038709">
    <property type="entry name" value="RpoN_core-bd_sf"/>
</dbReference>
<dbReference type="PANTHER" id="PTHR32248">
    <property type="entry name" value="RNA POLYMERASE SIGMA-54 FACTOR"/>
    <property type="match status" value="1"/>
</dbReference>
<dbReference type="PIRSF" id="PIRSF000774">
    <property type="entry name" value="RpoN"/>
    <property type="match status" value="1"/>
</dbReference>
<dbReference type="InterPro" id="IPR000394">
    <property type="entry name" value="RNA_pol_sigma_54"/>
</dbReference>
<proteinExistence type="inferred from homology"/>
<gene>
    <name evidence="11" type="primary">rpoN</name>
    <name evidence="11" type="ORF">D3Z33_00585</name>
</gene>
<dbReference type="GO" id="GO:0006352">
    <property type="term" value="P:DNA-templated transcription initiation"/>
    <property type="evidence" value="ECO:0007669"/>
    <property type="project" value="InterPro"/>
</dbReference>
<dbReference type="GO" id="GO:0016779">
    <property type="term" value="F:nucleotidyltransferase activity"/>
    <property type="evidence" value="ECO:0007669"/>
    <property type="project" value="UniProtKB-KW"/>
</dbReference>
<dbReference type="PANTHER" id="PTHR32248:SF4">
    <property type="entry name" value="RNA POLYMERASE SIGMA-54 FACTOR"/>
    <property type="match status" value="1"/>
</dbReference>
<keyword evidence="4" id="KW-0548">Nucleotidyltransferase</keyword>
<dbReference type="PROSITE" id="PS00717">
    <property type="entry name" value="SIGMA54_1"/>
    <property type="match status" value="1"/>
</dbReference>